<reference evidence="2" key="3">
    <citation type="submission" date="2025-09" db="UniProtKB">
        <authorList>
            <consortium name="Ensembl"/>
        </authorList>
    </citation>
    <scope>IDENTIFICATION</scope>
</reference>
<keyword evidence="1" id="KW-0812">Transmembrane</keyword>
<sequence>MRALSLSHSKLIYLLYCACVKGWNFLPWACLDKPLTHNDPGGLEILQGYFPICLGIWLSLLLSFSQINMINC</sequence>
<organism evidence="2 3">
    <name type="scientific">Pan troglodytes</name>
    <name type="common">Chimpanzee</name>
    <dbReference type="NCBI Taxonomy" id="9598"/>
    <lineage>
        <taxon>Eukaryota</taxon>
        <taxon>Metazoa</taxon>
        <taxon>Chordata</taxon>
        <taxon>Craniata</taxon>
        <taxon>Vertebrata</taxon>
        <taxon>Euteleostomi</taxon>
        <taxon>Mammalia</taxon>
        <taxon>Eutheria</taxon>
        <taxon>Euarchontoglires</taxon>
        <taxon>Primates</taxon>
        <taxon>Haplorrhini</taxon>
        <taxon>Catarrhini</taxon>
        <taxon>Hominidae</taxon>
        <taxon>Pan</taxon>
    </lineage>
</organism>
<evidence type="ECO:0000256" key="1">
    <source>
        <dbReference type="SAM" id="Phobius"/>
    </source>
</evidence>
<reference evidence="2 3" key="1">
    <citation type="journal article" date="2005" name="Nature">
        <title>Initial sequence of the chimpanzee genome and comparison with the human genome.</title>
        <authorList>
            <consortium name="Chimpanzee sequencing and analysis consortium"/>
        </authorList>
    </citation>
    <scope>NUCLEOTIDE SEQUENCE [LARGE SCALE GENOMIC DNA]</scope>
</reference>
<dbReference type="EMBL" id="AACZ04028592">
    <property type="status" value="NOT_ANNOTATED_CDS"/>
    <property type="molecule type" value="Genomic_DNA"/>
</dbReference>
<dbReference type="AlphaFoldDB" id="A0A2I3SBW1"/>
<keyword evidence="1" id="KW-0472">Membrane</keyword>
<dbReference type="Bgee" id="ENSPTRG00000045777">
    <property type="expression patterns" value="Expressed in bone marrow and 4 other cell types or tissues"/>
</dbReference>
<dbReference type="OMA" id="LIHNDPG"/>
<dbReference type="GeneTree" id="ENSGT00910000147946"/>
<feature type="transmembrane region" description="Helical" evidence="1">
    <location>
        <begin position="12"/>
        <end position="29"/>
    </location>
</feature>
<evidence type="ECO:0000313" key="2">
    <source>
        <dbReference type="Ensembl" id="ENSPTRP00000074533.1"/>
    </source>
</evidence>
<keyword evidence="1" id="KW-1133">Transmembrane helix</keyword>
<proteinExistence type="predicted"/>
<dbReference type="Ensembl" id="ENSPTRT00000107772.1">
    <property type="protein sequence ID" value="ENSPTRP00000074533.1"/>
    <property type="gene ID" value="ENSPTRG00000045777.1"/>
</dbReference>
<protein>
    <submittedName>
        <fullName evidence="2">Uncharacterized protein</fullName>
    </submittedName>
</protein>
<accession>A0A2I3SBW1</accession>
<dbReference type="Proteomes" id="UP000002277">
    <property type="component" value="Chromosome X"/>
</dbReference>
<reference evidence="2" key="2">
    <citation type="submission" date="2025-08" db="UniProtKB">
        <authorList>
            <consortium name="Ensembl"/>
        </authorList>
    </citation>
    <scope>IDENTIFICATION</scope>
</reference>
<dbReference type="InParanoid" id="A0A2I3SBW1"/>
<evidence type="ECO:0000313" key="3">
    <source>
        <dbReference type="Proteomes" id="UP000002277"/>
    </source>
</evidence>
<name>A0A2I3SBW1_PANTR</name>
<feature type="transmembrane region" description="Helical" evidence="1">
    <location>
        <begin position="49"/>
        <end position="70"/>
    </location>
</feature>
<keyword evidence="3" id="KW-1185">Reference proteome</keyword>